<keyword evidence="1" id="KW-0472">Membrane</keyword>
<dbReference type="EMBL" id="VOIH02000001">
    <property type="protein sequence ID" value="KAF3455433.1"/>
    <property type="molecule type" value="Genomic_DNA"/>
</dbReference>
<evidence type="ECO:0000313" key="2">
    <source>
        <dbReference type="EMBL" id="KAF3455433.1"/>
    </source>
</evidence>
<proteinExistence type="predicted"/>
<dbReference type="AlphaFoldDB" id="A0A8K0HNU7"/>
<evidence type="ECO:0000313" key="3">
    <source>
        <dbReference type="Proteomes" id="UP000796880"/>
    </source>
</evidence>
<accession>A0A8K0HNU7</accession>
<keyword evidence="1" id="KW-0812">Transmembrane</keyword>
<comment type="caution">
    <text evidence="2">The sequence shown here is derived from an EMBL/GenBank/DDBJ whole genome shotgun (WGS) entry which is preliminary data.</text>
</comment>
<dbReference type="Proteomes" id="UP000796880">
    <property type="component" value="Unassembled WGS sequence"/>
</dbReference>
<feature type="transmembrane region" description="Helical" evidence="1">
    <location>
        <begin position="34"/>
        <end position="51"/>
    </location>
</feature>
<name>A0A8K0HNU7_9ROSA</name>
<evidence type="ECO:0000256" key="1">
    <source>
        <dbReference type="SAM" id="Phobius"/>
    </source>
</evidence>
<protein>
    <submittedName>
        <fullName evidence="2">Uncharacterized protein</fullName>
    </submittedName>
</protein>
<keyword evidence="3" id="KW-1185">Reference proteome</keyword>
<reference evidence="2" key="1">
    <citation type="submission" date="2020-03" db="EMBL/GenBank/DDBJ databases">
        <title>A high-quality chromosome-level genome assembly of a woody plant with both climbing and erect habits, Rhamnella rubrinervis.</title>
        <authorList>
            <person name="Lu Z."/>
            <person name="Yang Y."/>
            <person name="Zhu X."/>
            <person name="Sun Y."/>
        </authorList>
    </citation>
    <scope>NUCLEOTIDE SEQUENCE</scope>
    <source>
        <strain evidence="2">BYM</strain>
        <tissue evidence="2">Leaf</tissue>
    </source>
</reference>
<sequence>MLPPSPFSSFALYSKLDANCIRRWGSDLLTFGQMYLPILMVTCGMVVELFGKERAGTLIQVECWQVQRGAWVFSPALEGVGWASTRRLVALGCTFCGNH</sequence>
<gene>
    <name evidence="2" type="ORF">FNV43_RR00060</name>
</gene>
<keyword evidence="1" id="KW-1133">Transmembrane helix</keyword>
<organism evidence="2 3">
    <name type="scientific">Rhamnella rubrinervis</name>
    <dbReference type="NCBI Taxonomy" id="2594499"/>
    <lineage>
        <taxon>Eukaryota</taxon>
        <taxon>Viridiplantae</taxon>
        <taxon>Streptophyta</taxon>
        <taxon>Embryophyta</taxon>
        <taxon>Tracheophyta</taxon>
        <taxon>Spermatophyta</taxon>
        <taxon>Magnoliopsida</taxon>
        <taxon>eudicotyledons</taxon>
        <taxon>Gunneridae</taxon>
        <taxon>Pentapetalae</taxon>
        <taxon>rosids</taxon>
        <taxon>fabids</taxon>
        <taxon>Rosales</taxon>
        <taxon>Rhamnaceae</taxon>
        <taxon>rhamnoid group</taxon>
        <taxon>Rhamneae</taxon>
        <taxon>Rhamnella</taxon>
    </lineage>
</organism>